<dbReference type="InterPro" id="IPR002060">
    <property type="entry name" value="Squ/phyt_synthse"/>
</dbReference>
<dbReference type="Pfam" id="PF00494">
    <property type="entry name" value="SQS_PSY"/>
    <property type="match status" value="1"/>
</dbReference>
<gene>
    <name evidence="1" type="ORF">ACFSKQ_00195</name>
</gene>
<dbReference type="InterPro" id="IPR008949">
    <property type="entry name" value="Isoprenoid_synthase_dom_sf"/>
</dbReference>
<protein>
    <submittedName>
        <fullName evidence="1">Phytoene/squalene synthase family protein</fullName>
    </submittedName>
</protein>
<name>A0ABW5CHZ6_9HYPH</name>
<evidence type="ECO:0000313" key="2">
    <source>
        <dbReference type="Proteomes" id="UP001597371"/>
    </source>
</evidence>
<organism evidence="1 2">
    <name type="scientific">Aureimonas populi</name>
    <dbReference type="NCBI Taxonomy" id="1701758"/>
    <lineage>
        <taxon>Bacteria</taxon>
        <taxon>Pseudomonadati</taxon>
        <taxon>Pseudomonadota</taxon>
        <taxon>Alphaproteobacteria</taxon>
        <taxon>Hyphomicrobiales</taxon>
        <taxon>Aurantimonadaceae</taxon>
        <taxon>Aureimonas</taxon>
    </lineage>
</organism>
<dbReference type="Gene3D" id="1.10.600.10">
    <property type="entry name" value="Farnesyl Diphosphate Synthase"/>
    <property type="match status" value="1"/>
</dbReference>
<proteinExistence type="predicted"/>
<accession>A0ABW5CHZ6</accession>
<keyword evidence="2" id="KW-1185">Reference proteome</keyword>
<evidence type="ECO:0000313" key="1">
    <source>
        <dbReference type="EMBL" id="MFD2235881.1"/>
    </source>
</evidence>
<dbReference type="Proteomes" id="UP001597371">
    <property type="component" value="Unassembled WGS sequence"/>
</dbReference>
<dbReference type="SUPFAM" id="SSF48576">
    <property type="entry name" value="Terpenoid synthases"/>
    <property type="match status" value="1"/>
</dbReference>
<comment type="caution">
    <text evidence="1">The sequence shown here is derived from an EMBL/GenBank/DDBJ whole genome shotgun (WGS) entry which is preliminary data.</text>
</comment>
<sequence>MATHFAHCEDLVRRNDPDRAVALQFAQADRRQALCALYAFDQETARIREQVSQPLPGEIRLQWWRDRIAEGITGEEEAGQGSPVAAALIETVRRHSLPPEAFERLLEARIFDLYDDPMPSRQAFEGYAGETKSTVIMLAAMILDRKSAAQASDCAGHAGVADLAVEVLGLACVQAGRAQIFIPEELFSAAGTTRSLWAGKPSSVPAVAEAMAALGREHMAAAGRAWESIPRSIRPAFLPGRLAAARMEAAMSALQRGTALAPTGPIRRSWAYWRAMRKGQG</sequence>
<dbReference type="EMBL" id="JBHUIJ010000002">
    <property type="protein sequence ID" value="MFD2235881.1"/>
    <property type="molecule type" value="Genomic_DNA"/>
</dbReference>
<reference evidence="2" key="1">
    <citation type="journal article" date="2019" name="Int. J. Syst. Evol. Microbiol.">
        <title>The Global Catalogue of Microorganisms (GCM) 10K type strain sequencing project: providing services to taxonomists for standard genome sequencing and annotation.</title>
        <authorList>
            <consortium name="The Broad Institute Genomics Platform"/>
            <consortium name="The Broad Institute Genome Sequencing Center for Infectious Disease"/>
            <person name="Wu L."/>
            <person name="Ma J."/>
        </authorList>
    </citation>
    <scope>NUCLEOTIDE SEQUENCE [LARGE SCALE GENOMIC DNA]</scope>
    <source>
        <strain evidence="2">ZS-35-S2</strain>
    </source>
</reference>
<dbReference type="RefSeq" id="WP_209736167.1">
    <property type="nucleotide sequence ID" value="NZ_CP072611.1"/>
</dbReference>